<dbReference type="SUPFAM" id="SSF49464">
    <property type="entry name" value="Carboxypeptidase regulatory domain-like"/>
    <property type="match status" value="1"/>
</dbReference>
<evidence type="ECO:0000313" key="1">
    <source>
        <dbReference type="EMBL" id="AMP99884.1"/>
    </source>
</evidence>
<dbReference type="AlphaFoldDB" id="A0A127VEZ1"/>
<keyword evidence="2" id="KW-1185">Reference proteome</keyword>
<dbReference type="RefSeq" id="WP_157287944.1">
    <property type="nucleotide sequence ID" value="NZ_CP014504.1"/>
</dbReference>
<dbReference type="InterPro" id="IPR008969">
    <property type="entry name" value="CarboxyPept-like_regulatory"/>
</dbReference>
<protein>
    <recommendedName>
        <fullName evidence="3">Carboxypeptidase-like protein</fullName>
    </recommendedName>
</protein>
<dbReference type="PATRIC" id="fig|188932.3.peg.3141"/>
<accession>A0A127VEZ1</accession>
<reference evidence="1 2" key="1">
    <citation type="submission" date="2016-03" db="EMBL/GenBank/DDBJ databases">
        <title>Complete genome sequence of Pedobacter cryoconitis PAMC 27485.</title>
        <authorList>
            <person name="Lee J."/>
            <person name="Kim O.-S."/>
        </authorList>
    </citation>
    <scope>NUCLEOTIDE SEQUENCE [LARGE SCALE GENOMIC DNA]</scope>
    <source>
        <strain evidence="1 2">PAMC 27485</strain>
    </source>
</reference>
<evidence type="ECO:0000313" key="2">
    <source>
        <dbReference type="Proteomes" id="UP000071561"/>
    </source>
</evidence>
<dbReference type="EMBL" id="CP014504">
    <property type="protein sequence ID" value="AMP99884.1"/>
    <property type="molecule type" value="Genomic_DNA"/>
</dbReference>
<sequence>MKLILVQILSVFIVIIVFLPAKGQSQQMLKGVIFEEGTRTRVAGASVHNQRTGYTNSTNNFGLFDILAQEGDTLHISLDGYLDKQIEVSNLKDLIVYLRASSTRLKEVKITGQSRLQGLREAQADFKAKGIFNNGKPSIGMLSPLGGSPLTYLYETFSQDGKRARRLGAFIARESDYTEVASRFNKEKIKLLVPIKDEDLEEFKSAYWPKNEDIRKWGDYDLHHYIKKSFEEFKKTKGYI</sequence>
<dbReference type="KEGG" id="pcm:AY601_3011"/>
<evidence type="ECO:0008006" key="3">
    <source>
        <dbReference type="Google" id="ProtNLM"/>
    </source>
</evidence>
<dbReference type="OrthoDB" id="789400at2"/>
<organism evidence="1 2">
    <name type="scientific">Pedobacter cryoconitis</name>
    <dbReference type="NCBI Taxonomy" id="188932"/>
    <lineage>
        <taxon>Bacteria</taxon>
        <taxon>Pseudomonadati</taxon>
        <taxon>Bacteroidota</taxon>
        <taxon>Sphingobacteriia</taxon>
        <taxon>Sphingobacteriales</taxon>
        <taxon>Sphingobacteriaceae</taxon>
        <taxon>Pedobacter</taxon>
    </lineage>
</organism>
<name>A0A127VEZ1_9SPHI</name>
<dbReference type="Proteomes" id="UP000071561">
    <property type="component" value="Chromosome"/>
</dbReference>
<proteinExistence type="predicted"/>
<gene>
    <name evidence="1" type="ORF">AY601_3011</name>
</gene>